<evidence type="ECO:0000313" key="2">
    <source>
        <dbReference type="EMBL" id="KIH96818.1"/>
    </source>
</evidence>
<dbReference type="Proteomes" id="UP000031675">
    <property type="component" value="Unassembled WGS sequence"/>
</dbReference>
<name>A0A0C2G0H0_9ACTN</name>
<evidence type="ECO:0008006" key="4">
    <source>
        <dbReference type="Google" id="ProtNLM"/>
    </source>
</evidence>
<dbReference type="PANTHER" id="PTHR17985:SF8">
    <property type="entry name" value="TRANSPORT AND GOLGI ORGANIZATION PROTEIN 2 HOMOLOG"/>
    <property type="match status" value="1"/>
</dbReference>
<evidence type="ECO:0000256" key="1">
    <source>
        <dbReference type="SAM" id="MobiDB-lite"/>
    </source>
</evidence>
<gene>
    <name evidence="2" type="ORF">LP52_22545</name>
</gene>
<keyword evidence="3" id="KW-1185">Reference proteome</keyword>
<dbReference type="InterPro" id="IPR008551">
    <property type="entry name" value="TANGO2"/>
</dbReference>
<accession>A0A0C2G0H0</accession>
<comment type="caution">
    <text evidence="2">The sequence shown here is derived from an EMBL/GenBank/DDBJ whole genome shotgun (WGS) entry which is preliminary data.</text>
</comment>
<reference evidence="3" key="1">
    <citation type="journal article" date="2015" name="Chem. Biol.">
        <title>Structure, bioactivity, and resistance mechanism of streptomonomicin, an unusual lasso Peptide from an understudied halophilic actinomycete.</title>
        <authorList>
            <person name="Metelev M."/>
            <person name="Tietz J.I."/>
            <person name="Melby J.O."/>
            <person name="Blair P.M."/>
            <person name="Zhu L."/>
            <person name="Livnat I."/>
            <person name="Severinov K."/>
            <person name="Mitchell D.A."/>
        </authorList>
    </citation>
    <scope>NUCLEOTIDE SEQUENCE [LARGE SCALE GENOMIC DNA]</scope>
    <source>
        <strain evidence="3">YIM 90003</strain>
    </source>
</reference>
<dbReference type="STRING" id="183763.LP52_22545"/>
<dbReference type="RefSeq" id="WP_040276393.1">
    <property type="nucleotide sequence ID" value="NZ_JROO01000047.1"/>
</dbReference>
<proteinExistence type="predicted"/>
<dbReference type="OrthoDB" id="4380123at2"/>
<dbReference type="EMBL" id="JROO01000047">
    <property type="protein sequence ID" value="KIH96818.1"/>
    <property type="molecule type" value="Genomic_DNA"/>
</dbReference>
<evidence type="ECO:0000313" key="3">
    <source>
        <dbReference type="Proteomes" id="UP000031675"/>
    </source>
</evidence>
<protein>
    <recommendedName>
        <fullName evidence="4">NRDE family protein</fullName>
    </recommendedName>
</protein>
<organism evidence="2 3">
    <name type="scientific">Streptomonospora alba</name>
    <dbReference type="NCBI Taxonomy" id="183763"/>
    <lineage>
        <taxon>Bacteria</taxon>
        <taxon>Bacillati</taxon>
        <taxon>Actinomycetota</taxon>
        <taxon>Actinomycetes</taxon>
        <taxon>Streptosporangiales</taxon>
        <taxon>Nocardiopsidaceae</taxon>
        <taxon>Streptomonospora</taxon>
    </lineage>
</organism>
<sequence length="288" mass="30100">MCTVIVGFDPEASTPLVLAALRDEMVDRAWEPPAAHWPDRPDLVGGRDVREGGTWLAARRPGAPGAPCVAALLNGAQPATPRPTAPGRSAAPVSAGTTPPPDTSVPPGTTRYTRGRLPLAAADNGEIELDPAQARHYEPFHLLVADPGGAVLHSWDGGALREERLPTGVTVLVNSGCDAQEPRARRHGPAFARTRPYPHASRLAAADTAEAVWGEWPALLDEAAGGDARTGGFGAATDDPSSLIARAPLGGGRVWATSSVTLAACDRDTLRYAFTARPGDPAAWYLVR</sequence>
<feature type="region of interest" description="Disordered" evidence="1">
    <location>
        <begin position="76"/>
        <end position="109"/>
    </location>
</feature>
<dbReference type="PANTHER" id="PTHR17985">
    <property type="entry name" value="SER/THR-RICH PROTEIN T10 IN DGCR REGION"/>
    <property type="match status" value="1"/>
</dbReference>
<dbReference type="Pfam" id="PF05742">
    <property type="entry name" value="TANGO2"/>
    <property type="match status" value="1"/>
</dbReference>
<dbReference type="AlphaFoldDB" id="A0A0C2G0H0"/>